<dbReference type="GO" id="GO:0016491">
    <property type="term" value="F:oxidoreductase activity"/>
    <property type="evidence" value="ECO:0007669"/>
    <property type="project" value="UniProtKB-KW"/>
</dbReference>
<proteinExistence type="predicted"/>
<keyword evidence="2" id="KW-0812">Transmembrane</keyword>
<dbReference type="GeneID" id="39984064"/>
<feature type="transmembrane region" description="Helical" evidence="2">
    <location>
        <begin position="6"/>
        <end position="33"/>
    </location>
</feature>
<dbReference type="InterPro" id="IPR036291">
    <property type="entry name" value="NAD(P)-bd_dom_sf"/>
</dbReference>
<dbReference type="InterPro" id="IPR002347">
    <property type="entry name" value="SDR_fam"/>
</dbReference>
<evidence type="ECO:0000256" key="1">
    <source>
        <dbReference type="ARBA" id="ARBA00023002"/>
    </source>
</evidence>
<dbReference type="AlphaFoldDB" id="A0A1X0P1C4"/>
<dbReference type="PANTHER" id="PTHR43899:SF4">
    <property type="entry name" value="17 BETA-HYDROXYSTEROID DEHYDROGENASE TYPE 3"/>
    <property type="match status" value="1"/>
</dbReference>
<gene>
    <name evidence="3" type="ORF">TM35_000084190</name>
</gene>
<reference evidence="3 4" key="1">
    <citation type="submission" date="2017-03" db="EMBL/GenBank/DDBJ databases">
        <title>An alternative strategy for trypanosome survival in the mammalian bloodstream revealed through genome and transcriptome analysis of the ubiquitous bovine parasite Trypanosoma (Megatrypanum) theileri.</title>
        <authorList>
            <person name="Kelly S."/>
            <person name="Ivens A."/>
            <person name="Mott A."/>
            <person name="O'Neill E."/>
            <person name="Emms D."/>
            <person name="Macleod O."/>
            <person name="Voorheis P."/>
            <person name="Matthews J."/>
            <person name="Matthews K."/>
            <person name="Carrington M."/>
        </authorList>
    </citation>
    <scope>NUCLEOTIDE SEQUENCE [LARGE SCALE GENOMIC DNA]</scope>
    <source>
        <strain evidence="3">Edinburgh</strain>
    </source>
</reference>
<sequence length="327" mass="36018">MFFIDNLLWSLFCYISTLVGMISLGTYLLGVVLQQLAMRFPQNLKKKYNAEWALVTGASSGIGKAIAEKLAEQEINVVLVALDDPFANKTFAELQQKYPKQNFRKVGVDLGDGSMKYMTQIIEATKDIEINLLFNNAGYISTGLFEDALIERLRANVECNSSCVIPITHHFLRKMMERGRRGLVTFTSSSACYLPSPTASMYGPSKAFLTNFATSLASEVHDIGIDVVVIHPSPVNTNFFKTQGPSLDSLKMAQKAAGSPMNIANQIFASAGRLTVWDQGVTSAGLRFVNRLLDFPILSELVVRFACLNGDHKKLAASSNIRAKKNK</sequence>
<dbReference type="RefSeq" id="XP_028884687.1">
    <property type="nucleotide sequence ID" value="XM_029024284.1"/>
</dbReference>
<keyword evidence="2" id="KW-0472">Membrane</keyword>
<dbReference type="SUPFAM" id="SSF51735">
    <property type="entry name" value="NAD(P)-binding Rossmann-fold domains"/>
    <property type="match status" value="1"/>
</dbReference>
<dbReference type="VEuPathDB" id="TriTrypDB:TM35_000084190"/>
<name>A0A1X0P1C4_9TRYP</name>
<dbReference type="Gene3D" id="3.40.50.720">
    <property type="entry name" value="NAD(P)-binding Rossmann-like Domain"/>
    <property type="match status" value="1"/>
</dbReference>
<dbReference type="Proteomes" id="UP000192257">
    <property type="component" value="Unassembled WGS sequence"/>
</dbReference>
<comment type="caution">
    <text evidence="3">The sequence shown here is derived from an EMBL/GenBank/DDBJ whole genome shotgun (WGS) entry which is preliminary data.</text>
</comment>
<keyword evidence="2" id="KW-1133">Transmembrane helix</keyword>
<dbReference type="EMBL" id="NBCO01000008">
    <property type="protein sequence ID" value="ORC90621.1"/>
    <property type="molecule type" value="Genomic_DNA"/>
</dbReference>
<organism evidence="3 4">
    <name type="scientific">Trypanosoma theileri</name>
    <dbReference type="NCBI Taxonomy" id="67003"/>
    <lineage>
        <taxon>Eukaryota</taxon>
        <taxon>Discoba</taxon>
        <taxon>Euglenozoa</taxon>
        <taxon>Kinetoplastea</taxon>
        <taxon>Metakinetoplastina</taxon>
        <taxon>Trypanosomatida</taxon>
        <taxon>Trypanosomatidae</taxon>
        <taxon>Trypanosoma</taxon>
    </lineage>
</organism>
<dbReference type="PIRSF" id="PIRSF000126">
    <property type="entry name" value="11-beta-HSD1"/>
    <property type="match status" value="1"/>
</dbReference>
<dbReference type="PANTHER" id="PTHR43899">
    <property type="entry name" value="RH59310P"/>
    <property type="match status" value="1"/>
</dbReference>
<accession>A0A1X0P1C4</accession>
<dbReference type="InterPro" id="IPR051019">
    <property type="entry name" value="VLCFA-Steroid_DH"/>
</dbReference>
<dbReference type="PRINTS" id="PR00081">
    <property type="entry name" value="GDHRDH"/>
</dbReference>
<dbReference type="Pfam" id="PF00106">
    <property type="entry name" value="adh_short"/>
    <property type="match status" value="1"/>
</dbReference>
<dbReference type="FunFam" id="3.40.50.720:FF:000621">
    <property type="entry name" value="3-ketoacyl-CoA reductase, putative"/>
    <property type="match status" value="1"/>
</dbReference>
<keyword evidence="1" id="KW-0560">Oxidoreductase</keyword>
<evidence type="ECO:0000313" key="3">
    <source>
        <dbReference type="EMBL" id="ORC90621.1"/>
    </source>
</evidence>
<dbReference type="OrthoDB" id="1393670at2759"/>
<evidence type="ECO:0000256" key="2">
    <source>
        <dbReference type="SAM" id="Phobius"/>
    </source>
</evidence>
<protein>
    <submittedName>
        <fullName evidence="3">Putative short-chain dehydrogenase</fullName>
    </submittedName>
</protein>
<evidence type="ECO:0000313" key="4">
    <source>
        <dbReference type="Proteomes" id="UP000192257"/>
    </source>
</evidence>
<dbReference type="STRING" id="67003.A0A1X0P1C4"/>
<keyword evidence="4" id="KW-1185">Reference proteome</keyword>